<dbReference type="CDD" id="cd00090">
    <property type="entry name" value="HTH_ARSR"/>
    <property type="match status" value="1"/>
</dbReference>
<reference evidence="3 4" key="1">
    <citation type="journal article" date="2019" name="ISME J.">
        <title>Isolation and characterization of a thermophilic sulfur- and iron-reducing thaumarchaeote from a terrestrial acidic hot spring.</title>
        <authorList>
            <person name="Kato S."/>
            <person name="Itoh T."/>
            <person name="Yuki M."/>
            <person name="Nagamori M."/>
            <person name="Ohnishi M."/>
            <person name="Uematsu K."/>
            <person name="Suzuki K."/>
            <person name="Takashina T."/>
            <person name="Ohkuma M."/>
        </authorList>
    </citation>
    <scope>NUCLEOTIDE SEQUENCE [LARGE SCALE GENOMIC DNA]</scope>
    <source>
        <strain evidence="3 4">NAS-02</strain>
    </source>
</reference>
<dbReference type="Proteomes" id="UP000509448">
    <property type="component" value="Chromosome"/>
</dbReference>
<evidence type="ECO:0000259" key="2">
    <source>
        <dbReference type="Pfam" id="PF12802"/>
    </source>
</evidence>
<protein>
    <recommendedName>
        <fullName evidence="2">HTH marR-type domain-containing protein</fullName>
    </recommendedName>
</protein>
<organism evidence="3 4">
    <name type="scientific">Conexivisphaera calida</name>
    <dbReference type="NCBI Taxonomy" id="1874277"/>
    <lineage>
        <taxon>Archaea</taxon>
        <taxon>Nitrososphaerota</taxon>
        <taxon>Conexivisphaeria</taxon>
        <taxon>Conexivisphaerales</taxon>
        <taxon>Conexivisphaeraceae</taxon>
        <taxon>Conexivisphaera</taxon>
    </lineage>
</organism>
<dbReference type="InterPro" id="IPR036390">
    <property type="entry name" value="WH_DNA-bd_sf"/>
</dbReference>
<dbReference type="KEGG" id="ccai:NAS2_0440"/>
<feature type="domain" description="HTH marR-type" evidence="2">
    <location>
        <begin position="214"/>
        <end position="260"/>
    </location>
</feature>
<dbReference type="InterPro" id="IPR011991">
    <property type="entry name" value="ArsR-like_HTH"/>
</dbReference>
<sequence>MSQLLAVALLFMLVAQSPLAAVSLYPSGYAHVVISEQVVAFHPVNISLIGQPEALTVSYSNGSPVPFALSSGSVQLIPSANGTVYVDYYTFSIVEKNPVAWFANFTTPYPTEISLPYNASLVYINSPPAGASVVNDTLVLDLTPGSWEISYTLPVPSAPSVAPSPSVPSTPTLSPWLTYALAAVAAAVIVVAYVTFTRARRRPATVALRDPDDRIVDFLRRSGGSATEAEIRRALVIPKTTCWRAIKRLEREGLVRVERRDKENVVHLVE</sequence>
<evidence type="ECO:0000313" key="3">
    <source>
        <dbReference type="EMBL" id="BBE41829.1"/>
    </source>
</evidence>
<accession>A0A4P2VBD4</accession>
<dbReference type="InterPro" id="IPR000835">
    <property type="entry name" value="HTH_MarR-typ"/>
</dbReference>
<dbReference type="RefSeq" id="WP_174448128.1">
    <property type="nucleotide sequence ID" value="NZ_AP018732.1"/>
</dbReference>
<gene>
    <name evidence="3" type="ORF">NAS2_0440</name>
</gene>
<dbReference type="Pfam" id="PF12802">
    <property type="entry name" value="MarR_2"/>
    <property type="match status" value="1"/>
</dbReference>
<keyword evidence="1" id="KW-0812">Transmembrane</keyword>
<dbReference type="GeneID" id="55584258"/>
<dbReference type="SUPFAM" id="SSF46785">
    <property type="entry name" value="Winged helix' DNA-binding domain"/>
    <property type="match status" value="1"/>
</dbReference>
<keyword evidence="4" id="KW-1185">Reference proteome</keyword>
<dbReference type="InterPro" id="IPR036388">
    <property type="entry name" value="WH-like_DNA-bd_sf"/>
</dbReference>
<feature type="transmembrane region" description="Helical" evidence="1">
    <location>
        <begin position="176"/>
        <end position="196"/>
    </location>
</feature>
<name>A0A4P2VBD4_9ARCH</name>
<proteinExistence type="predicted"/>
<dbReference type="AlphaFoldDB" id="A0A4P2VBD4"/>
<keyword evidence="1" id="KW-1133">Transmembrane helix</keyword>
<keyword evidence="1" id="KW-0472">Membrane</keyword>
<dbReference type="OrthoDB" id="28494at2157"/>
<evidence type="ECO:0000256" key="1">
    <source>
        <dbReference type="SAM" id="Phobius"/>
    </source>
</evidence>
<dbReference type="Gene3D" id="1.10.10.10">
    <property type="entry name" value="Winged helix-like DNA-binding domain superfamily/Winged helix DNA-binding domain"/>
    <property type="match status" value="1"/>
</dbReference>
<dbReference type="EMBL" id="AP018732">
    <property type="protein sequence ID" value="BBE41829.1"/>
    <property type="molecule type" value="Genomic_DNA"/>
</dbReference>
<evidence type="ECO:0000313" key="4">
    <source>
        <dbReference type="Proteomes" id="UP000509448"/>
    </source>
</evidence>